<sequence length="147" mass="16031">MMRFLLVSMTLVSMVAFGEAARERWTRNEMVEMAGYGEQKLSSVLLTASLLSSSSSPIPGATVGIKCRSGHKKRSKWIKGVTNDLGQFVIDLPSHLHAIPDLNKACIIKPLSVPKPYQCSSKIHRGIQLLSSSNGSRVYTAGDITLQ</sequence>
<dbReference type="STRING" id="81985.R0F6Y5"/>
<keyword evidence="3" id="KW-1185">Reference proteome</keyword>
<evidence type="ECO:0000313" key="2">
    <source>
        <dbReference type="EMBL" id="EOA17607.1"/>
    </source>
</evidence>
<proteinExistence type="predicted"/>
<gene>
    <name evidence="2" type="ORF">CARUB_v10005967mg</name>
</gene>
<reference evidence="3" key="1">
    <citation type="journal article" date="2013" name="Nat. Genet.">
        <title>The Capsella rubella genome and the genomic consequences of rapid mating system evolution.</title>
        <authorList>
            <person name="Slotte T."/>
            <person name="Hazzouri K.M."/>
            <person name="Agren J.A."/>
            <person name="Koenig D."/>
            <person name="Maumus F."/>
            <person name="Guo Y.L."/>
            <person name="Steige K."/>
            <person name="Platts A.E."/>
            <person name="Escobar J.S."/>
            <person name="Newman L.K."/>
            <person name="Wang W."/>
            <person name="Mandakova T."/>
            <person name="Vello E."/>
            <person name="Smith L.M."/>
            <person name="Henz S.R."/>
            <person name="Steffen J."/>
            <person name="Takuno S."/>
            <person name="Brandvain Y."/>
            <person name="Coop G."/>
            <person name="Andolfatto P."/>
            <person name="Hu T.T."/>
            <person name="Blanchette M."/>
            <person name="Clark R.M."/>
            <person name="Quesneville H."/>
            <person name="Nordborg M."/>
            <person name="Gaut B.S."/>
            <person name="Lysak M.A."/>
            <person name="Jenkins J."/>
            <person name="Grimwood J."/>
            <person name="Chapman J."/>
            <person name="Prochnik S."/>
            <person name="Shu S."/>
            <person name="Rokhsar D."/>
            <person name="Schmutz J."/>
            <person name="Weigel D."/>
            <person name="Wright S.I."/>
        </authorList>
    </citation>
    <scope>NUCLEOTIDE SEQUENCE [LARGE SCALE GENOMIC DNA]</scope>
    <source>
        <strain evidence="3">cv. Monte Gargano</strain>
    </source>
</reference>
<dbReference type="PANTHER" id="PTHR47273">
    <property type="entry name" value="EXPRESSED PROTEIN"/>
    <property type="match status" value="1"/>
</dbReference>
<dbReference type="AlphaFoldDB" id="R0F6Y5"/>
<evidence type="ECO:0000256" key="1">
    <source>
        <dbReference type="SAM" id="SignalP"/>
    </source>
</evidence>
<dbReference type="PANTHER" id="PTHR47273:SF6">
    <property type="entry name" value="POLLEN OLE E 1 ALLERGEN AND EXTENSIN FAMILY PROTEIN"/>
    <property type="match status" value="1"/>
</dbReference>
<name>R0F6Y5_9BRAS</name>
<dbReference type="OrthoDB" id="744797at2759"/>
<feature type="signal peptide" evidence="1">
    <location>
        <begin position="1"/>
        <end position="20"/>
    </location>
</feature>
<accession>R0F6Y5</accession>
<evidence type="ECO:0000313" key="3">
    <source>
        <dbReference type="Proteomes" id="UP000029121"/>
    </source>
</evidence>
<keyword evidence="1" id="KW-0732">Signal</keyword>
<dbReference type="Pfam" id="PF01190">
    <property type="entry name" value="Pollen_Ole_e_1"/>
    <property type="match status" value="1"/>
</dbReference>
<dbReference type="KEGG" id="crb:17878319"/>
<evidence type="ECO:0008006" key="4">
    <source>
        <dbReference type="Google" id="ProtNLM"/>
    </source>
</evidence>
<dbReference type="EMBL" id="KB870811">
    <property type="protein sequence ID" value="EOA17607.1"/>
    <property type="molecule type" value="Genomic_DNA"/>
</dbReference>
<protein>
    <recommendedName>
        <fullName evidence="4">Pollen Ole e 1 allergen and extensin family protein</fullName>
    </recommendedName>
</protein>
<dbReference type="Proteomes" id="UP000029121">
    <property type="component" value="Unassembled WGS sequence"/>
</dbReference>
<feature type="chain" id="PRO_5004341573" description="Pollen Ole e 1 allergen and extensin family protein" evidence="1">
    <location>
        <begin position="21"/>
        <end position="147"/>
    </location>
</feature>
<organism evidence="2 3">
    <name type="scientific">Capsella rubella</name>
    <dbReference type="NCBI Taxonomy" id="81985"/>
    <lineage>
        <taxon>Eukaryota</taxon>
        <taxon>Viridiplantae</taxon>
        <taxon>Streptophyta</taxon>
        <taxon>Embryophyta</taxon>
        <taxon>Tracheophyta</taxon>
        <taxon>Spermatophyta</taxon>
        <taxon>Magnoliopsida</taxon>
        <taxon>eudicotyledons</taxon>
        <taxon>Gunneridae</taxon>
        <taxon>Pentapetalae</taxon>
        <taxon>rosids</taxon>
        <taxon>malvids</taxon>
        <taxon>Brassicales</taxon>
        <taxon>Brassicaceae</taxon>
        <taxon>Camelineae</taxon>
        <taxon>Capsella</taxon>
    </lineage>
</organism>